<evidence type="ECO:0000313" key="3">
    <source>
        <dbReference type="Proteomes" id="UP000480178"/>
    </source>
</evidence>
<dbReference type="AlphaFoldDB" id="A0A6C0GQ46"/>
<keyword evidence="2" id="KW-0378">Hydrolase</keyword>
<reference evidence="2 3" key="1">
    <citation type="submission" date="2020-01" db="EMBL/GenBank/DDBJ databases">
        <authorList>
            <person name="Kim M.K."/>
        </authorList>
    </citation>
    <scope>NUCLEOTIDE SEQUENCE [LARGE SCALE GENOMIC DNA]</scope>
    <source>
        <strain evidence="2 3">172606-1</strain>
    </source>
</reference>
<dbReference type="InterPro" id="IPR008538">
    <property type="entry name" value="Uma2"/>
</dbReference>
<evidence type="ECO:0000313" key="2">
    <source>
        <dbReference type="EMBL" id="QHT69702.1"/>
    </source>
</evidence>
<keyword evidence="2" id="KW-0255">Endonuclease</keyword>
<proteinExistence type="predicted"/>
<dbReference type="SUPFAM" id="SSF52980">
    <property type="entry name" value="Restriction endonuclease-like"/>
    <property type="match status" value="1"/>
</dbReference>
<dbReference type="KEGG" id="rhoz:GXP67_25175"/>
<organism evidence="2 3">
    <name type="scientific">Rhodocytophaga rosea</name>
    <dbReference type="NCBI Taxonomy" id="2704465"/>
    <lineage>
        <taxon>Bacteria</taxon>
        <taxon>Pseudomonadati</taxon>
        <taxon>Bacteroidota</taxon>
        <taxon>Cytophagia</taxon>
        <taxon>Cytophagales</taxon>
        <taxon>Rhodocytophagaceae</taxon>
        <taxon>Rhodocytophaga</taxon>
    </lineage>
</organism>
<dbReference type="InterPro" id="IPR011335">
    <property type="entry name" value="Restrct_endonuc-II-like"/>
</dbReference>
<evidence type="ECO:0000259" key="1">
    <source>
        <dbReference type="Pfam" id="PF05685"/>
    </source>
</evidence>
<protein>
    <submittedName>
        <fullName evidence="2">Uma2 family endonuclease</fullName>
    </submittedName>
</protein>
<keyword evidence="3" id="KW-1185">Reference proteome</keyword>
<feature type="domain" description="Putative restriction endonuclease" evidence="1">
    <location>
        <begin position="14"/>
        <end position="170"/>
    </location>
</feature>
<gene>
    <name evidence="2" type="ORF">GXP67_25175</name>
</gene>
<dbReference type="Pfam" id="PF05685">
    <property type="entry name" value="Uma2"/>
    <property type="match status" value="1"/>
</dbReference>
<dbReference type="Proteomes" id="UP000480178">
    <property type="component" value="Chromosome"/>
</dbReference>
<dbReference type="PANTHER" id="PTHR36558">
    <property type="entry name" value="GLR1098 PROTEIN"/>
    <property type="match status" value="1"/>
</dbReference>
<keyword evidence="2" id="KW-0540">Nuclease</keyword>
<dbReference type="EMBL" id="CP048222">
    <property type="protein sequence ID" value="QHT69702.1"/>
    <property type="molecule type" value="Genomic_DNA"/>
</dbReference>
<dbReference type="RefSeq" id="WP_162445686.1">
    <property type="nucleotide sequence ID" value="NZ_CP048222.1"/>
</dbReference>
<dbReference type="CDD" id="cd06260">
    <property type="entry name" value="DUF820-like"/>
    <property type="match status" value="1"/>
</dbReference>
<dbReference type="PANTHER" id="PTHR36558:SF1">
    <property type="entry name" value="RESTRICTION ENDONUCLEASE DOMAIN-CONTAINING PROTEIN-RELATED"/>
    <property type="match status" value="1"/>
</dbReference>
<accession>A0A6C0GQ46</accession>
<dbReference type="Gene3D" id="3.90.1570.10">
    <property type="entry name" value="tt1808, chain A"/>
    <property type="match status" value="1"/>
</dbReference>
<name>A0A6C0GQ46_9BACT</name>
<dbReference type="GO" id="GO:0004519">
    <property type="term" value="F:endonuclease activity"/>
    <property type="evidence" value="ECO:0007669"/>
    <property type="project" value="UniProtKB-KW"/>
</dbReference>
<dbReference type="InterPro" id="IPR012296">
    <property type="entry name" value="Nuclease_put_TT1808"/>
</dbReference>
<sequence>MRNFSTQKQPYTKEEYFALEETSEDKFEFENGEVFAMSGGTANHSLITGNIITALNIALGNKNCRVFSSDMKTAIDAAESYVYPDAQVICGKVEYAEGRNDIVTNPLLVVEVLSDSTERYDRGKKFKKYQTLSSFKEYVLISQAEPLVETFVRQDENHWLYTFTEGMDSVVQFPSIGVAIAIADIYRKVEFATE</sequence>